<name>A0ABR9T776_9SPHI</name>
<proteinExistence type="inferred from homology"/>
<dbReference type="InterPro" id="IPR012944">
    <property type="entry name" value="SusD_RagB_dom"/>
</dbReference>
<evidence type="ECO:0000256" key="3">
    <source>
        <dbReference type="ARBA" id="ARBA00022729"/>
    </source>
</evidence>
<dbReference type="Pfam" id="PF07980">
    <property type="entry name" value="SusD_RagB"/>
    <property type="match status" value="1"/>
</dbReference>
<feature type="domain" description="SusD-like N-terminal" evidence="7">
    <location>
        <begin position="39"/>
        <end position="249"/>
    </location>
</feature>
<evidence type="ECO:0000259" key="6">
    <source>
        <dbReference type="Pfam" id="PF07980"/>
    </source>
</evidence>
<comment type="subcellular location">
    <subcellularLocation>
        <location evidence="1">Cell outer membrane</location>
    </subcellularLocation>
</comment>
<dbReference type="SUPFAM" id="SSF48452">
    <property type="entry name" value="TPR-like"/>
    <property type="match status" value="1"/>
</dbReference>
<evidence type="ECO:0000256" key="4">
    <source>
        <dbReference type="ARBA" id="ARBA00023136"/>
    </source>
</evidence>
<dbReference type="Proteomes" id="UP000618319">
    <property type="component" value="Unassembled WGS sequence"/>
</dbReference>
<accession>A0ABR9T776</accession>
<protein>
    <recommendedName>
        <fullName evidence="10">RagB/SusD family nutrient uptake outer membrane protein</fullName>
    </recommendedName>
</protein>
<keyword evidence="4" id="KW-0472">Membrane</keyword>
<keyword evidence="9" id="KW-1185">Reference proteome</keyword>
<comment type="similarity">
    <text evidence="2">Belongs to the SusD family.</text>
</comment>
<keyword evidence="5" id="KW-0998">Cell outer membrane</keyword>
<evidence type="ECO:0000313" key="9">
    <source>
        <dbReference type="Proteomes" id="UP000618319"/>
    </source>
</evidence>
<sequence length="475" mass="55118">MVIWFKLYTIIAMQSLRKIRIRIAILLMLPLLLCCSKTDFLDVKPNESMAEPRTLDHYQALMDSDGAMNGAGTSLQLYPGMLELGTDNVWIPDTRYINNIDEQLRGIYTWQETPYAGLEIRDWNRPYLAVLNCNLVLEGLNGLPRDASNGDQWDGIKGAALFHRAHAFSMLSSLFVPAYDQATADLLKGIPLRMSADVNEKLTLSTVKQTYNRILEDLKEAANLLPMETQYKTRPSKRACWALLSRIYLWMSDYEQSNYYADLSLNVNDDLLDYNMYSTTTNYPFPRFNAEVIFNCNMIFLTSHYRMDTTFYRSYDNNDLRKALFYKSQNPTDGYRFYGNYDGTTYFFAGLANDELYLNRAESYARMGMIEQALADLNTLIGKRWRVISGVSTFVPYGEMDRDALIDVILEERRKQLVWRGLRWPDLKRINLESDRATTLRRMVNGELFEIQPNDLRYVYPIPDPVLNLNPNIYP</sequence>
<evidence type="ECO:0000256" key="1">
    <source>
        <dbReference type="ARBA" id="ARBA00004442"/>
    </source>
</evidence>
<dbReference type="InterPro" id="IPR011990">
    <property type="entry name" value="TPR-like_helical_dom_sf"/>
</dbReference>
<evidence type="ECO:0000313" key="8">
    <source>
        <dbReference type="EMBL" id="MBE8721175.1"/>
    </source>
</evidence>
<gene>
    <name evidence="8" type="ORF">C4F40_10610</name>
</gene>
<feature type="domain" description="RagB/SusD" evidence="6">
    <location>
        <begin position="355"/>
        <end position="474"/>
    </location>
</feature>
<dbReference type="Gene3D" id="1.25.40.390">
    <property type="match status" value="1"/>
</dbReference>
<dbReference type="EMBL" id="PSKQ01000019">
    <property type="protein sequence ID" value="MBE8721175.1"/>
    <property type="molecule type" value="Genomic_DNA"/>
</dbReference>
<organism evidence="8 9">
    <name type="scientific">Sphingobacterium pedocola</name>
    <dbReference type="NCBI Taxonomy" id="2082722"/>
    <lineage>
        <taxon>Bacteria</taxon>
        <taxon>Pseudomonadati</taxon>
        <taxon>Bacteroidota</taxon>
        <taxon>Sphingobacteriia</taxon>
        <taxon>Sphingobacteriales</taxon>
        <taxon>Sphingobacteriaceae</taxon>
        <taxon>Sphingobacterium</taxon>
    </lineage>
</organism>
<evidence type="ECO:0000259" key="7">
    <source>
        <dbReference type="Pfam" id="PF14322"/>
    </source>
</evidence>
<dbReference type="InterPro" id="IPR033985">
    <property type="entry name" value="SusD-like_N"/>
</dbReference>
<comment type="caution">
    <text evidence="8">The sequence shown here is derived from an EMBL/GenBank/DDBJ whole genome shotgun (WGS) entry which is preliminary data.</text>
</comment>
<evidence type="ECO:0008006" key="10">
    <source>
        <dbReference type="Google" id="ProtNLM"/>
    </source>
</evidence>
<reference evidence="8 9" key="1">
    <citation type="submission" date="2018-02" db="EMBL/GenBank/DDBJ databases">
        <title>Sphingobacterium KA21.</title>
        <authorList>
            <person name="Vasarhelyi B.M."/>
            <person name="Deshmukh S."/>
            <person name="Balint B."/>
            <person name="Kukolya J."/>
        </authorList>
    </citation>
    <scope>NUCLEOTIDE SEQUENCE [LARGE SCALE GENOMIC DNA]</scope>
    <source>
        <strain evidence="8 9">Ka21</strain>
    </source>
</reference>
<evidence type="ECO:0000256" key="2">
    <source>
        <dbReference type="ARBA" id="ARBA00006275"/>
    </source>
</evidence>
<keyword evidence="3" id="KW-0732">Signal</keyword>
<dbReference type="Pfam" id="PF14322">
    <property type="entry name" value="SusD-like_3"/>
    <property type="match status" value="1"/>
</dbReference>
<evidence type="ECO:0000256" key="5">
    <source>
        <dbReference type="ARBA" id="ARBA00023237"/>
    </source>
</evidence>